<protein>
    <submittedName>
        <fullName evidence="2">BLUF domain-containing protein</fullName>
    </submittedName>
</protein>
<reference evidence="2 3" key="1">
    <citation type="submission" date="2018-08" db="EMBL/GenBank/DDBJ databases">
        <title>Henriciella mobilis sp. nov., isolated from seawater.</title>
        <authorList>
            <person name="Cheng H."/>
            <person name="Wu Y.-H."/>
            <person name="Xu X.-W."/>
            <person name="Guo L.-L."/>
        </authorList>
    </citation>
    <scope>NUCLEOTIDE SEQUENCE [LARGE SCALE GENOMIC DNA]</scope>
    <source>
        <strain evidence="2 3">CCUG66934</strain>
    </source>
</reference>
<comment type="caution">
    <text evidence="2">The sequence shown here is derived from an EMBL/GenBank/DDBJ whole genome shotgun (WGS) entry which is preliminary data.</text>
</comment>
<proteinExistence type="predicted"/>
<dbReference type="InterPro" id="IPR036046">
    <property type="entry name" value="Acylphosphatase-like_dom_sf"/>
</dbReference>
<evidence type="ECO:0000313" key="2">
    <source>
        <dbReference type="EMBL" id="RIJ25911.1"/>
    </source>
</evidence>
<dbReference type="GO" id="GO:0071949">
    <property type="term" value="F:FAD binding"/>
    <property type="evidence" value="ECO:0007669"/>
    <property type="project" value="InterPro"/>
</dbReference>
<dbReference type="RefSeq" id="WP_119378261.1">
    <property type="nucleotide sequence ID" value="NZ_QWGB01000004.1"/>
</dbReference>
<evidence type="ECO:0000313" key="3">
    <source>
        <dbReference type="Proteomes" id="UP000265431"/>
    </source>
</evidence>
<dbReference type="PROSITE" id="PS50925">
    <property type="entry name" value="BLUF"/>
    <property type="match status" value="1"/>
</dbReference>
<dbReference type="Pfam" id="PF04940">
    <property type="entry name" value="BLUF"/>
    <property type="match status" value="1"/>
</dbReference>
<sequence length="137" mass="15431">MQKLAYVSVATRTLTSVDLQSILEAAITRNRASNITGILLFNGTNFMQVLEGPQEEVEKVFEDICSDDRHRNVVVIYREKTSVREFEEAPMLLQIVPASHGVAPDGMTITKDIALFLPTSLARHFRTILESFDTHRP</sequence>
<feature type="domain" description="BLUF" evidence="1">
    <location>
        <begin position="1"/>
        <end position="92"/>
    </location>
</feature>
<dbReference type="OrthoDB" id="196105at2"/>
<organism evidence="2 3">
    <name type="scientific">Henriciella barbarensis</name>
    <dbReference type="NCBI Taxonomy" id="86342"/>
    <lineage>
        <taxon>Bacteria</taxon>
        <taxon>Pseudomonadati</taxon>
        <taxon>Pseudomonadota</taxon>
        <taxon>Alphaproteobacteria</taxon>
        <taxon>Hyphomonadales</taxon>
        <taxon>Hyphomonadaceae</taxon>
        <taxon>Henriciella</taxon>
    </lineage>
</organism>
<dbReference type="InterPro" id="IPR007024">
    <property type="entry name" value="BLUF_domain"/>
</dbReference>
<dbReference type="GO" id="GO:0009882">
    <property type="term" value="F:blue light photoreceptor activity"/>
    <property type="evidence" value="ECO:0007669"/>
    <property type="project" value="InterPro"/>
</dbReference>
<accession>A0A399R5R1</accession>
<dbReference type="SMART" id="SM01034">
    <property type="entry name" value="BLUF"/>
    <property type="match status" value="1"/>
</dbReference>
<evidence type="ECO:0000259" key="1">
    <source>
        <dbReference type="PROSITE" id="PS50925"/>
    </source>
</evidence>
<dbReference type="SUPFAM" id="SSF54975">
    <property type="entry name" value="Acylphosphatase/BLUF domain-like"/>
    <property type="match status" value="1"/>
</dbReference>
<dbReference type="AlphaFoldDB" id="A0A399R5R1"/>
<keyword evidence="3" id="KW-1185">Reference proteome</keyword>
<dbReference type="EMBL" id="QWGB01000004">
    <property type="protein sequence ID" value="RIJ25911.1"/>
    <property type="molecule type" value="Genomic_DNA"/>
</dbReference>
<dbReference type="Proteomes" id="UP000265431">
    <property type="component" value="Unassembled WGS sequence"/>
</dbReference>
<name>A0A399R5R1_9PROT</name>
<dbReference type="Gene3D" id="3.30.70.100">
    <property type="match status" value="1"/>
</dbReference>
<gene>
    <name evidence="2" type="ORF">D1224_02000</name>
</gene>